<organism evidence="4 5">
    <name type="scientific">Plasmodiophora brassicae</name>
    <name type="common">Clubroot disease agent</name>
    <dbReference type="NCBI Taxonomy" id="37360"/>
    <lineage>
        <taxon>Eukaryota</taxon>
        <taxon>Sar</taxon>
        <taxon>Rhizaria</taxon>
        <taxon>Endomyxa</taxon>
        <taxon>Phytomyxea</taxon>
        <taxon>Plasmodiophorida</taxon>
        <taxon>Plasmodiophoridae</taxon>
        <taxon>Plasmodiophora</taxon>
    </lineage>
</organism>
<keyword evidence="2" id="KW-0812">Transmembrane</keyword>
<feature type="chain" id="PRO_5018244857" evidence="3">
    <location>
        <begin position="18"/>
        <end position="478"/>
    </location>
</feature>
<evidence type="ECO:0000313" key="4">
    <source>
        <dbReference type="EMBL" id="SPR00992.1"/>
    </source>
</evidence>
<keyword evidence="4" id="KW-0496">Mitochondrion</keyword>
<dbReference type="EMBL" id="OVEO01000016">
    <property type="protein sequence ID" value="SPR00992.1"/>
    <property type="molecule type" value="Genomic_DNA"/>
</dbReference>
<feature type="region of interest" description="Disordered" evidence="1">
    <location>
        <begin position="258"/>
        <end position="284"/>
    </location>
</feature>
<dbReference type="AlphaFoldDB" id="A0A3P3YLC5"/>
<evidence type="ECO:0000256" key="1">
    <source>
        <dbReference type="SAM" id="MobiDB-lite"/>
    </source>
</evidence>
<keyword evidence="2" id="KW-0472">Membrane</keyword>
<evidence type="ECO:0000256" key="2">
    <source>
        <dbReference type="SAM" id="Phobius"/>
    </source>
</evidence>
<evidence type="ECO:0000313" key="5">
    <source>
        <dbReference type="Proteomes" id="UP000290189"/>
    </source>
</evidence>
<name>A0A3P3YLC5_PLABS</name>
<reference evidence="4 5" key="1">
    <citation type="submission" date="2018-03" db="EMBL/GenBank/DDBJ databases">
        <authorList>
            <person name="Fogelqvist J."/>
        </authorList>
    </citation>
    <scope>NUCLEOTIDE SEQUENCE [LARGE SCALE GENOMIC DNA]</scope>
</reference>
<evidence type="ECO:0000256" key="3">
    <source>
        <dbReference type="SAM" id="SignalP"/>
    </source>
</evidence>
<geneLocation type="mitochondrion" evidence="4"/>
<keyword evidence="2" id="KW-1133">Transmembrane helix</keyword>
<proteinExistence type="predicted"/>
<gene>
    <name evidence="4" type="ORF">PLBR_LOCUS8207</name>
</gene>
<dbReference type="Proteomes" id="UP000290189">
    <property type="component" value="Unassembled WGS sequence"/>
</dbReference>
<protein>
    <submittedName>
        <fullName evidence="4">Uncharacterized protein</fullName>
    </submittedName>
</protein>
<keyword evidence="3" id="KW-0732">Signal</keyword>
<accession>A0A3P3YLC5</accession>
<feature type="transmembrane region" description="Helical" evidence="2">
    <location>
        <begin position="432"/>
        <end position="453"/>
    </location>
</feature>
<feature type="signal peptide" evidence="3">
    <location>
        <begin position="1"/>
        <end position="17"/>
    </location>
</feature>
<feature type="region of interest" description="Disordered" evidence="1">
    <location>
        <begin position="405"/>
        <end position="427"/>
    </location>
</feature>
<sequence length="478" mass="52194">MGRWVVLALLAACGAIGAPNSDLAVYHEAARDCIDLVDCVRYLADVSSTASELFSDKELDTTRTQANAIMDMTDMTSAEKDTQRFTDRARTLADRSSRFWTGPFYDADGLLGQIGVYIAKQGNRRNGVVDVRSRLALSLALCKDRKRSLEQIENNGDVGRGKATMELKSWIEQYANATKKEIQDVTAKTMDGRLENVNVLVRKMSDSAERHSEALATMQKEARRNDESVGSVKNEINGVKLGLEEMKEVIEQMKNLTKESHALPSKARQAGAPVTEGTDQSSNRTDEEIQAIVERLATTVRSVVTQETRPMDVRVKQIAAERDGLHQQQEQAIRVSKRLNVINVLALAYLASPKVKSLRAVKTPSIAANEKKTRQRSTAAQKAMFAGGVAAASIAGAMAFNGLPPSWRVQKPSPRPSPASTQANTTKRTAPVASTIAVIACVAVALVVALSVAGARYRRRRKQTVAMAVEQPMDDLQL</sequence>
<feature type="compositionally biased region" description="Polar residues" evidence="1">
    <location>
        <begin position="418"/>
        <end position="427"/>
    </location>
</feature>